<proteinExistence type="predicted"/>
<gene>
    <name evidence="2" type="ORF">UFOPK3402_01998</name>
</gene>
<feature type="region of interest" description="Disordered" evidence="1">
    <location>
        <begin position="1"/>
        <end position="20"/>
    </location>
</feature>
<protein>
    <submittedName>
        <fullName evidence="2">Unannotated protein</fullName>
    </submittedName>
</protein>
<dbReference type="EMBL" id="CAFBLS010000336">
    <property type="protein sequence ID" value="CAB4886968.1"/>
    <property type="molecule type" value="Genomic_DNA"/>
</dbReference>
<dbReference type="AlphaFoldDB" id="A0A6J7EZM4"/>
<feature type="compositionally biased region" description="Polar residues" evidence="1">
    <location>
        <begin position="1"/>
        <end position="12"/>
    </location>
</feature>
<name>A0A6J7EZM4_9ZZZZ</name>
<evidence type="ECO:0000313" key="2">
    <source>
        <dbReference type="EMBL" id="CAB4886968.1"/>
    </source>
</evidence>
<evidence type="ECO:0000256" key="1">
    <source>
        <dbReference type="SAM" id="MobiDB-lite"/>
    </source>
</evidence>
<reference evidence="2" key="1">
    <citation type="submission" date="2020-05" db="EMBL/GenBank/DDBJ databases">
        <authorList>
            <person name="Chiriac C."/>
            <person name="Salcher M."/>
            <person name="Ghai R."/>
            <person name="Kavagutti S V."/>
        </authorList>
    </citation>
    <scope>NUCLEOTIDE SEQUENCE</scope>
</reference>
<accession>A0A6J7EZM4</accession>
<sequence>MRGASAGSTMSGGQPARTRASVDFSVGLTDSRHRYFTPIQYLA</sequence>
<organism evidence="2">
    <name type="scientific">freshwater metagenome</name>
    <dbReference type="NCBI Taxonomy" id="449393"/>
    <lineage>
        <taxon>unclassified sequences</taxon>
        <taxon>metagenomes</taxon>
        <taxon>ecological metagenomes</taxon>
    </lineage>
</organism>